<proteinExistence type="predicted"/>
<accession>M1IXQ8</accession>
<evidence type="ECO:0000313" key="2">
    <source>
        <dbReference type="EMBL" id="AGE72009.1"/>
    </source>
</evidence>
<evidence type="ECO:0000313" key="3">
    <source>
        <dbReference type="Proteomes" id="UP000011281"/>
    </source>
</evidence>
<reference evidence="2 3" key="1">
    <citation type="journal article" date="2012" name="ISME J.">
        <title>Genomic evidence of rapid, global-scale gene flow in a Sulfolobus species.</title>
        <authorList>
            <person name="Mao D."/>
            <person name="Grogan D."/>
        </authorList>
    </citation>
    <scope>NUCLEOTIDE SEQUENCE [LARGE SCALE GENOMIC DNA]</scope>
    <source>
        <strain evidence="2 3">N8</strain>
    </source>
</reference>
<dbReference type="PATRIC" id="fig|1028566.6.peg.2070"/>
<sequence>MMQIYKVRMRVKHDACWTQETSGYDVTANVKYLFPLVAKNSVFEIVELYSNTKTQLTDFIDVLSRKYRNNIKIIRVDRNKSSKTALLYYFKNFENSITKAMMNSNAIVANLTVSDGIEDWQVYTFNKRDQLETQISEELKKINVEVENLDFDRVEMDEVKSEMMILSSLTPTERQILYTAYKMGFFDYPKKTKLEELAKMYGVTKVALDRHIRNAIRKVLMQVFVDNSNKF</sequence>
<dbReference type="PANTHER" id="PTHR34236">
    <property type="entry name" value="DIMETHYL SULFOXIDE REDUCTASE TRANSCRIPTIONAL ACTIVATOR"/>
    <property type="match status" value="1"/>
</dbReference>
<dbReference type="InterPro" id="IPR007050">
    <property type="entry name" value="HTH_bacterioopsin"/>
</dbReference>
<dbReference type="Proteomes" id="UP000011281">
    <property type="component" value="Chromosome"/>
</dbReference>
<feature type="domain" description="HTH bat-type" evidence="1">
    <location>
        <begin position="169"/>
        <end position="220"/>
    </location>
</feature>
<organism evidence="3">
    <name type="scientific">Sulfolobus acidocaldarius N8</name>
    <dbReference type="NCBI Taxonomy" id="1028566"/>
    <lineage>
        <taxon>Archaea</taxon>
        <taxon>Thermoproteota</taxon>
        <taxon>Thermoprotei</taxon>
        <taxon>Sulfolobales</taxon>
        <taxon>Sulfolobaceae</taxon>
        <taxon>Sulfolobus</taxon>
    </lineage>
</organism>
<dbReference type="HOGENOM" id="CLU_104910_0_0_2"/>
<dbReference type="KEGG" id="sacn:SacN8_10295"/>
<dbReference type="PANTHER" id="PTHR34236:SF1">
    <property type="entry name" value="DIMETHYL SULFOXIDE REDUCTASE TRANSCRIPTIONAL ACTIVATOR"/>
    <property type="match status" value="1"/>
</dbReference>
<protein>
    <submittedName>
        <fullName evidence="2">HTH DNA binding domain-containing protein</fullName>
    </submittedName>
</protein>
<dbReference type="GeneID" id="14552633"/>
<gene>
    <name evidence="2" type="ORF">SacN8_10295</name>
</gene>
<evidence type="ECO:0000259" key="1">
    <source>
        <dbReference type="Pfam" id="PF04967"/>
    </source>
</evidence>
<dbReference type="RefSeq" id="WP_015385775.1">
    <property type="nucleotide sequence ID" value="NC_020246.1"/>
</dbReference>
<dbReference type="AlphaFoldDB" id="M1IXQ8"/>
<dbReference type="InterPro" id="IPR013324">
    <property type="entry name" value="RNA_pol_sigma_r3/r4-like"/>
</dbReference>
<name>M1IXQ8_9CREN</name>
<dbReference type="SUPFAM" id="SSF88659">
    <property type="entry name" value="Sigma3 and sigma4 domains of RNA polymerase sigma factors"/>
    <property type="match status" value="1"/>
</dbReference>
<dbReference type="EMBL" id="CP002817">
    <property type="protein sequence ID" value="AGE72009.1"/>
    <property type="molecule type" value="Genomic_DNA"/>
</dbReference>
<dbReference type="Pfam" id="PF04967">
    <property type="entry name" value="HTH_10"/>
    <property type="match status" value="1"/>
</dbReference>